<dbReference type="PANTHER" id="PTHR11886:SF35">
    <property type="entry name" value="DYNEIN LIGHT CHAIN"/>
    <property type="match status" value="1"/>
</dbReference>
<protein>
    <recommendedName>
        <fullName evidence="10">Dynein light chain</fullName>
    </recommendedName>
</protein>
<keyword evidence="7" id="KW-0653">Protein transport</keyword>
<dbReference type="FunFam" id="3.30.740.10:FF:000005">
    <property type="entry name" value="Dynein light chain"/>
    <property type="match status" value="1"/>
</dbReference>
<dbReference type="InterPro" id="IPR001372">
    <property type="entry name" value="Dynein_light_chain_typ-1/2"/>
</dbReference>
<keyword evidence="9" id="KW-0539">Nucleus</keyword>
<keyword evidence="10" id="KW-0243">Dynein</keyword>
<dbReference type="GO" id="GO:0030286">
    <property type="term" value="C:dynein complex"/>
    <property type="evidence" value="ECO:0007669"/>
    <property type="project" value="UniProtKB-KW"/>
</dbReference>
<dbReference type="AlphaFoldDB" id="A0ABD2Q5D8"/>
<comment type="similarity">
    <text evidence="10">Belongs to the dynein light chain family.</text>
</comment>
<dbReference type="Pfam" id="PF01221">
    <property type="entry name" value="Dynein_light"/>
    <property type="match status" value="1"/>
</dbReference>
<evidence type="ECO:0000256" key="10">
    <source>
        <dbReference type="RuleBase" id="RU365010"/>
    </source>
</evidence>
<feature type="non-terminal residue" evidence="11">
    <location>
        <position position="1"/>
    </location>
</feature>
<comment type="caution">
    <text evidence="11">The sequence shown here is derived from an EMBL/GenBank/DDBJ whole genome shotgun (WGS) entry which is preliminary data.</text>
</comment>
<dbReference type="GO" id="GO:0005874">
    <property type="term" value="C:microtubule"/>
    <property type="evidence" value="ECO:0007669"/>
    <property type="project" value="UniProtKB-KW"/>
</dbReference>
<dbReference type="GO" id="GO:0005634">
    <property type="term" value="C:nucleus"/>
    <property type="evidence" value="ECO:0007669"/>
    <property type="project" value="UniProtKB-SubCell"/>
</dbReference>
<evidence type="ECO:0000256" key="7">
    <source>
        <dbReference type="ARBA" id="ARBA00022927"/>
    </source>
</evidence>
<accession>A0ABD2Q5D8</accession>
<evidence type="ECO:0000256" key="1">
    <source>
        <dbReference type="ARBA" id="ARBA00004123"/>
    </source>
</evidence>
<keyword evidence="10" id="KW-0505">Motor protein</keyword>
<dbReference type="Proteomes" id="UP001626550">
    <property type="component" value="Unassembled WGS sequence"/>
</dbReference>
<keyword evidence="6" id="KW-0509">mRNA transport</keyword>
<organism evidence="11 12">
    <name type="scientific">Cichlidogyrus casuarinus</name>
    <dbReference type="NCBI Taxonomy" id="1844966"/>
    <lineage>
        <taxon>Eukaryota</taxon>
        <taxon>Metazoa</taxon>
        <taxon>Spiralia</taxon>
        <taxon>Lophotrochozoa</taxon>
        <taxon>Platyhelminthes</taxon>
        <taxon>Monogenea</taxon>
        <taxon>Monopisthocotylea</taxon>
        <taxon>Dactylogyridea</taxon>
        <taxon>Ancyrocephalidae</taxon>
        <taxon>Cichlidogyrus</taxon>
    </lineage>
</organism>
<evidence type="ECO:0000256" key="4">
    <source>
        <dbReference type="ARBA" id="ARBA00022490"/>
    </source>
</evidence>
<evidence type="ECO:0000256" key="9">
    <source>
        <dbReference type="ARBA" id="ARBA00023242"/>
    </source>
</evidence>
<reference evidence="11 12" key="1">
    <citation type="submission" date="2024-11" db="EMBL/GenBank/DDBJ databases">
        <title>Adaptive evolution of stress response genes in parasites aligns with host niche diversity.</title>
        <authorList>
            <person name="Hahn C."/>
            <person name="Resl P."/>
        </authorList>
    </citation>
    <scope>NUCLEOTIDE SEQUENCE [LARGE SCALE GENOMIC DNA]</scope>
    <source>
        <strain evidence="11">EGGRZ-B1_66</strain>
        <tissue evidence="11">Body</tissue>
    </source>
</reference>
<dbReference type="EMBL" id="JBJKFK010000904">
    <property type="protein sequence ID" value="KAL3314799.1"/>
    <property type="molecule type" value="Genomic_DNA"/>
</dbReference>
<keyword evidence="4 10" id="KW-0963">Cytoplasm</keyword>
<keyword evidence="12" id="KW-1185">Reference proteome</keyword>
<sequence>NDLHPRCRIVKHVNWGQIFRVMECKAVIKASDMPERLQQEAVDCMFDALARFTTQNEMAAYLKQEFDAKYQPTWHCVIGRNFAR</sequence>
<keyword evidence="8 10" id="KW-0206">Cytoskeleton</keyword>
<evidence type="ECO:0000256" key="3">
    <source>
        <dbReference type="ARBA" id="ARBA00022448"/>
    </source>
</evidence>
<name>A0ABD2Q5D8_9PLAT</name>
<dbReference type="InterPro" id="IPR037177">
    <property type="entry name" value="DLC_sf"/>
</dbReference>
<comment type="subcellular location">
    <subcellularLocation>
        <location evidence="2 10">Cytoplasm</location>
        <location evidence="2 10">Cytoskeleton</location>
    </subcellularLocation>
    <subcellularLocation>
        <location evidence="1">Nucleus</location>
    </subcellularLocation>
</comment>
<dbReference type="GO" id="GO:0015031">
    <property type="term" value="P:protein transport"/>
    <property type="evidence" value="ECO:0007669"/>
    <property type="project" value="UniProtKB-KW"/>
</dbReference>
<evidence type="ECO:0000313" key="12">
    <source>
        <dbReference type="Proteomes" id="UP001626550"/>
    </source>
</evidence>
<dbReference type="SMART" id="SM01375">
    <property type="entry name" value="Dynein_light"/>
    <property type="match status" value="1"/>
</dbReference>
<gene>
    <name evidence="11" type="primary">DYNLL1_1</name>
    <name evidence="11" type="ORF">Ciccas_006582</name>
</gene>
<evidence type="ECO:0000256" key="6">
    <source>
        <dbReference type="ARBA" id="ARBA00022816"/>
    </source>
</evidence>
<keyword evidence="3" id="KW-0813">Transport</keyword>
<evidence type="ECO:0000256" key="2">
    <source>
        <dbReference type="ARBA" id="ARBA00004245"/>
    </source>
</evidence>
<dbReference type="PANTHER" id="PTHR11886">
    <property type="entry name" value="DYNEIN LIGHT CHAIN"/>
    <property type="match status" value="1"/>
</dbReference>
<keyword evidence="5 10" id="KW-0493">Microtubule</keyword>
<evidence type="ECO:0000256" key="8">
    <source>
        <dbReference type="ARBA" id="ARBA00023212"/>
    </source>
</evidence>
<dbReference type="Gene3D" id="3.30.740.10">
    <property type="entry name" value="Protein Inhibitor Of Neuronal Nitric Oxide Synthase"/>
    <property type="match status" value="1"/>
</dbReference>
<dbReference type="GO" id="GO:0051028">
    <property type="term" value="P:mRNA transport"/>
    <property type="evidence" value="ECO:0007669"/>
    <property type="project" value="UniProtKB-KW"/>
</dbReference>
<evidence type="ECO:0000256" key="5">
    <source>
        <dbReference type="ARBA" id="ARBA00022701"/>
    </source>
</evidence>
<proteinExistence type="inferred from homology"/>
<dbReference type="SUPFAM" id="SSF54648">
    <property type="entry name" value="DLC"/>
    <property type="match status" value="1"/>
</dbReference>
<evidence type="ECO:0000313" key="11">
    <source>
        <dbReference type="EMBL" id="KAL3314799.1"/>
    </source>
</evidence>